<feature type="signal peptide" evidence="4">
    <location>
        <begin position="1"/>
        <end position="21"/>
    </location>
</feature>
<dbReference type="PANTHER" id="PTHR30457">
    <property type="entry name" value="5'-NUCLEOTIDASE SURE"/>
    <property type="match status" value="1"/>
</dbReference>
<feature type="domain" description="Survival protein SurE-like phosphatase/nucleotidase" evidence="5">
    <location>
        <begin position="24"/>
        <end position="277"/>
    </location>
</feature>
<proteinExistence type="inferred from homology"/>
<dbReference type="Proteomes" id="UP000094236">
    <property type="component" value="Unassembled WGS sequence"/>
</dbReference>
<organism evidence="6 7">
    <name type="scientific">Pachysolen tannophilus NRRL Y-2460</name>
    <dbReference type="NCBI Taxonomy" id="669874"/>
    <lineage>
        <taxon>Eukaryota</taxon>
        <taxon>Fungi</taxon>
        <taxon>Dikarya</taxon>
        <taxon>Ascomycota</taxon>
        <taxon>Saccharomycotina</taxon>
        <taxon>Pichiomycetes</taxon>
        <taxon>Pachysolenaceae</taxon>
        <taxon>Pachysolen</taxon>
    </lineage>
</organism>
<feature type="chain" id="PRO_5009163307" description="Survival protein SurE-like phosphatase/nucleotidase domain-containing protein" evidence="4">
    <location>
        <begin position="22"/>
        <end position="442"/>
    </location>
</feature>
<dbReference type="GO" id="GO:0008252">
    <property type="term" value="F:nucleotidase activity"/>
    <property type="evidence" value="ECO:0007669"/>
    <property type="project" value="InterPro"/>
</dbReference>
<evidence type="ECO:0000256" key="1">
    <source>
        <dbReference type="ARBA" id="ARBA00011062"/>
    </source>
</evidence>
<dbReference type="PANTHER" id="PTHR30457:SF0">
    <property type="entry name" value="PHOSPHATASE, PUTATIVE (AFU_ORTHOLOGUE AFUA_4G01070)-RELATED"/>
    <property type="match status" value="1"/>
</dbReference>
<dbReference type="SUPFAM" id="SSF64167">
    <property type="entry name" value="SurE-like"/>
    <property type="match status" value="1"/>
</dbReference>
<gene>
    <name evidence="6" type="ORF">PACTADRAFT_4663</name>
</gene>
<evidence type="ECO:0000313" key="6">
    <source>
        <dbReference type="EMBL" id="ODV93760.1"/>
    </source>
</evidence>
<accession>A0A1E4TPT2</accession>
<dbReference type="InterPro" id="IPR002828">
    <property type="entry name" value="SurE-like_Pase/nucleotidase"/>
</dbReference>
<dbReference type="Pfam" id="PF01975">
    <property type="entry name" value="SurE"/>
    <property type="match status" value="1"/>
</dbReference>
<dbReference type="STRING" id="669874.A0A1E4TPT2"/>
<dbReference type="AlphaFoldDB" id="A0A1E4TPT2"/>
<evidence type="ECO:0000256" key="4">
    <source>
        <dbReference type="SAM" id="SignalP"/>
    </source>
</evidence>
<comment type="similarity">
    <text evidence="1">Belongs to the SurE nucleotidase family.</text>
</comment>
<keyword evidence="3" id="KW-0378">Hydrolase</keyword>
<keyword evidence="4" id="KW-0732">Signal</keyword>
<evidence type="ECO:0000259" key="5">
    <source>
        <dbReference type="Pfam" id="PF01975"/>
    </source>
</evidence>
<keyword evidence="2" id="KW-0479">Metal-binding</keyword>
<sequence length="442" mass="50074">MRLMNSMIVLLWATLFPTTMALNIFLTTEDSWVSANVRTLYNKLIENNHQVILVAPLTDQSDIGSYVYINQQTSVVSSAGEFDYYVKENQSPMYGQDPVEKNIWYVDGSTVGATIFGLDYIIPQFYSNESIDLVIAGPKEGQTIGPLDQHSSGVFSVAKFCSLRGIPSISISTTDDTHRFFQTEEKKLTKFFKFEKASKIYSKLIVELLKLLENYSINHTTEFGYHDFKTSRSKFIDQHNFKKFNELDQKHDISDDLNIKPKILPSGVGLNINFPQVGDASRVDCINPNFVQTNSFGSYGLVPTVYLDEDSNLFRLDSVYSVDNDLSIDNLNCDLLQQQLQQDPHDLLKEKTFNTMRLEERKFFCNLPTERSIMDSCSISITAFKATGGDAFFDMTDILNPKESENAQPSSDDDVIDNDEDHGIFEANDIKNNADGFLMDQT</sequence>
<dbReference type="OrthoDB" id="4018688at2759"/>
<reference evidence="7" key="1">
    <citation type="submission" date="2016-05" db="EMBL/GenBank/DDBJ databases">
        <title>Comparative genomics of biotechnologically important yeasts.</title>
        <authorList>
            <consortium name="DOE Joint Genome Institute"/>
            <person name="Riley R."/>
            <person name="Haridas S."/>
            <person name="Wolfe K.H."/>
            <person name="Lopes M.R."/>
            <person name="Hittinger C.T."/>
            <person name="Goker M."/>
            <person name="Salamov A."/>
            <person name="Wisecaver J."/>
            <person name="Long T.M."/>
            <person name="Aerts A.L."/>
            <person name="Barry K."/>
            <person name="Choi C."/>
            <person name="Clum A."/>
            <person name="Coughlan A.Y."/>
            <person name="Deshpande S."/>
            <person name="Douglass A.P."/>
            <person name="Hanson S.J."/>
            <person name="Klenk H.-P."/>
            <person name="Labutti K."/>
            <person name="Lapidus A."/>
            <person name="Lindquist E."/>
            <person name="Lipzen A."/>
            <person name="Meier-Kolthoff J.P."/>
            <person name="Ohm R.A."/>
            <person name="Otillar R.P."/>
            <person name="Pangilinan J."/>
            <person name="Peng Y."/>
            <person name="Rokas A."/>
            <person name="Rosa C.A."/>
            <person name="Scheuner C."/>
            <person name="Sibirny A.A."/>
            <person name="Slot J.C."/>
            <person name="Stielow J.B."/>
            <person name="Sun H."/>
            <person name="Kurtzman C.P."/>
            <person name="Blackwell M."/>
            <person name="Grigoriev I.V."/>
            <person name="Jeffries T.W."/>
        </authorList>
    </citation>
    <scope>NUCLEOTIDE SEQUENCE [LARGE SCALE GENOMIC DNA]</scope>
    <source>
        <strain evidence="7">NRRL Y-2460</strain>
    </source>
</reference>
<evidence type="ECO:0000313" key="7">
    <source>
        <dbReference type="Proteomes" id="UP000094236"/>
    </source>
</evidence>
<dbReference type="EMBL" id="KV454017">
    <property type="protein sequence ID" value="ODV93760.1"/>
    <property type="molecule type" value="Genomic_DNA"/>
</dbReference>
<evidence type="ECO:0000256" key="2">
    <source>
        <dbReference type="ARBA" id="ARBA00022723"/>
    </source>
</evidence>
<protein>
    <recommendedName>
        <fullName evidence="5">Survival protein SurE-like phosphatase/nucleotidase domain-containing protein</fullName>
    </recommendedName>
</protein>
<keyword evidence="7" id="KW-1185">Reference proteome</keyword>
<dbReference type="GO" id="GO:0046872">
    <property type="term" value="F:metal ion binding"/>
    <property type="evidence" value="ECO:0007669"/>
    <property type="project" value="UniProtKB-KW"/>
</dbReference>
<dbReference type="Gene3D" id="3.40.1210.10">
    <property type="entry name" value="Survival protein SurE-like phosphatase/nucleotidase"/>
    <property type="match status" value="1"/>
</dbReference>
<dbReference type="InterPro" id="IPR036523">
    <property type="entry name" value="SurE-like_sf"/>
</dbReference>
<name>A0A1E4TPT2_PACTA</name>
<dbReference type="InterPro" id="IPR030048">
    <property type="entry name" value="SurE"/>
</dbReference>
<evidence type="ECO:0000256" key="3">
    <source>
        <dbReference type="ARBA" id="ARBA00022801"/>
    </source>
</evidence>